<dbReference type="EC" id="3.4.22.55" evidence="8"/>
<gene>
    <name evidence="16" type="ORF">NDU88_000078</name>
</gene>
<evidence type="ECO:0000256" key="4">
    <source>
        <dbReference type="ARBA" id="ARBA00022801"/>
    </source>
</evidence>
<comment type="caution">
    <text evidence="16">The sequence shown here is derived from an EMBL/GenBank/DDBJ whole genome shotgun (WGS) entry which is preliminary data.</text>
</comment>
<dbReference type="PANTHER" id="PTHR47901">
    <property type="entry name" value="CASPASE RECRUITMENT DOMAIN-CONTAINING PROTEIN 18"/>
    <property type="match status" value="1"/>
</dbReference>
<dbReference type="GO" id="GO:0006508">
    <property type="term" value="P:proteolysis"/>
    <property type="evidence" value="ECO:0007669"/>
    <property type="project" value="UniProtKB-KW"/>
</dbReference>
<dbReference type="Pfam" id="PF00656">
    <property type="entry name" value="Peptidase_C14"/>
    <property type="match status" value="1"/>
</dbReference>
<feature type="region of interest" description="Disordered" evidence="12">
    <location>
        <begin position="464"/>
        <end position="489"/>
    </location>
</feature>
<evidence type="ECO:0000256" key="1">
    <source>
        <dbReference type="ARBA" id="ARBA00010134"/>
    </source>
</evidence>
<dbReference type="InterPro" id="IPR011600">
    <property type="entry name" value="Pept_C14_caspase"/>
</dbReference>
<dbReference type="Gene3D" id="1.10.533.10">
    <property type="entry name" value="Death Domain, Fas"/>
    <property type="match status" value="1"/>
</dbReference>
<organism evidence="16 17">
    <name type="scientific">Pleurodeles waltl</name>
    <name type="common">Iberian ribbed newt</name>
    <dbReference type="NCBI Taxonomy" id="8319"/>
    <lineage>
        <taxon>Eukaryota</taxon>
        <taxon>Metazoa</taxon>
        <taxon>Chordata</taxon>
        <taxon>Craniata</taxon>
        <taxon>Vertebrata</taxon>
        <taxon>Euteleostomi</taxon>
        <taxon>Amphibia</taxon>
        <taxon>Batrachia</taxon>
        <taxon>Caudata</taxon>
        <taxon>Salamandroidea</taxon>
        <taxon>Salamandridae</taxon>
        <taxon>Pleurodelinae</taxon>
        <taxon>Pleurodeles</taxon>
    </lineage>
</organism>
<comment type="similarity">
    <text evidence="1 11">Belongs to the peptidase C14A family.</text>
</comment>
<dbReference type="SMART" id="SM00114">
    <property type="entry name" value="CARD"/>
    <property type="match status" value="1"/>
</dbReference>
<dbReference type="PROSITE" id="PS50208">
    <property type="entry name" value="CASPASE_P20"/>
    <property type="match status" value="1"/>
</dbReference>
<evidence type="ECO:0000256" key="5">
    <source>
        <dbReference type="ARBA" id="ARBA00022807"/>
    </source>
</evidence>
<proteinExistence type="inferred from homology"/>
<dbReference type="PROSITE" id="PS50209">
    <property type="entry name" value="CARD"/>
    <property type="match status" value="1"/>
</dbReference>
<evidence type="ECO:0000256" key="3">
    <source>
        <dbReference type="ARBA" id="ARBA00022703"/>
    </source>
</evidence>
<dbReference type="GO" id="GO:0006915">
    <property type="term" value="P:apoptotic process"/>
    <property type="evidence" value="ECO:0007669"/>
    <property type="project" value="UniProtKB-KW"/>
</dbReference>
<feature type="domain" description="Caspase family p20" evidence="14">
    <location>
        <begin position="531"/>
        <end position="657"/>
    </location>
</feature>
<dbReference type="InterPro" id="IPR001315">
    <property type="entry name" value="CARD"/>
</dbReference>
<keyword evidence="4" id="KW-0378">Hydrolase</keyword>
<dbReference type="FunFam" id="1.10.533.10:FF:000024">
    <property type="entry name" value="caspase-2 isoform X1"/>
    <property type="match status" value="1"/>
</dbReference>
<keyword evidence="3" id="KW-0053">Apoptosis</keyword>
<dbReference type="InterPro" id="IPR033139">
    <property type="entry name" value="Caspase_cys_AS"/>
</dbReference>
<evidence type="ECO:0000256" key="9">
    <source>
        <dbReference type="ARBA" id="ARBA00068180"/>
    </source>
</evidence>
<dbReference type="FunFam" id="3.30.70.1470:FF:000001">
    <property type="entry name" value="Putative caspase-2"/>
    <property type="match status" value="1"/>
</dbReference>
<protein>
    <recommendedName>
        <fullName evidence="9">Caspase-2</fullName>
        <ecNumber evidence="8">3.4.22.55</ecNumber>
    </recommendedName>
    <alternativeName>
        <fullName evidence="10">Protease ICH-1</fullName>
    </alternativeName>
</protein>
<dbReference type="FunFam" id="3.40.50.1460:FF:000009">
    <property type="entry name" value="Caspase 2"/>
    <property type="match status" value="1"/>
</dbReference>
<evidence type="ECO:0000256" key="7">
    <source>
        <dbReference type="ARBA" id="ARBA00051445"/>
    </source>
</evidence>
<dbReference type="InterPro" id="IPR011029">
    <property type="entry name" value="DEATH-like_dom_sf"/>
</dbReference>
<dbReference type="PROSITE" id="PS01122">
    <property type="entry name" value="CASPASE_CYS"/>
    <property type="match status" value="1"/>
</dbReference>
<feature type="domain" description="Caspase family p10" evidence="13">
    <location>
        <begin position="687"/>
        <end position="780"/>
    </location>
</feature>
<dbReference type="SUPFAM" id="SSF47986">
    <property type="entry name" value="DEATH domain"/>
    <property type="match status" value="1"/>
</dbReference>
<dbReference type="InterPro" id="IPR002398">
    <property type="entry name" value="Pept_C14"/>
</dbReference>
<dbReference type="EMBL" id="JANPWB010000011">
    <property type="protein sequence ID" value="KAJ1121557.1"/>
    <property type="molecule type" value="Genomic_DNA"/>
</dbReference>
<evidence type="ECO:0000313" key="17">
    <source>
        <dbReference type="Proteomes" id="UP001066276"/>
    </source>
</evidence>
<keyword evidence="2" id="KW-0645">Protease</keyword>
<dbReference type="CDD" id="cd00032">
    <property type="entry name" value="CASc"/>
    <property type="match status" value="1"/>
</dbReference>
<dbReference type="InterPro" id="IPR002138">
    <property type="entry name" value="Pept_C14_p10"/>
</dbReference>
<accession>A0AAV7NZZ4</accession>
<dbReference type="PROSITE" id="PS50207">
    <property type="entry name" value="CASPASE_P10"/>
    <property type="match status" value="1"/>
</dbReference>
<dbReference type="PANTHER" id="PTHR47901:SF7">
    <property type="entry name" value="CASPASE 2"/>
    <property type="match status" value="1"/>
</dbReference>
<keyword evidence="17" id="KW-1185">Reference proteome</keyword>
<evidence type="ECO:0000256" key="6">
    <source>
        <dbReference type="ARBA" id="ARBA00023145"/>
    </source>
</evidence>
<dbReference type="InterPro" id="IPR015917">
    <property type="entry name" value="Pept_C14A"/>
</dbReference>
<comment type="catalytic activity">
    <reaction evidence="7">
        <text>Strict requirement for an Asp residue at P1, with 316-Asp being essential for proteolytic activity and has a preferred cleavage sequence of Val-Asp-Val-Ala-Asp-|-.</text>
        <dbReference type="EC" id="3.4.22.55"/>
    </reaction>
</comment>
<dbReference type="AlphaFoldDB" id="A0AAV7NZZ4"/>
<evidence type="ECO:0000256" key="12">
    <source>
        <dbReference type="SAM" id="MobiDB-lite"/>
    </source>
</evidence>
<dbReference type="Pfam" id="PF00619">
    <property type="entry name" value="CARD"/>
    <property type="match status" value="1"/>
</dbReference>
<evidence type="ECO:0000313" key="16">
    <source>
        <dbReference type="EMBL" id="KAJ1121557.1"/>
    </source>
</evidence>
<dbReference type="InterPro" id="IPR029030">
    <property type="entry name" value="Caspase-like_dom_sf"/>
</dbReference>
<dbReference type="SMART" id="SM00115">
    <property type="entry name" value="CASc"/>
    <property type="match status" value="1"/>
</dbReference>
<dbReference type="GO" id="GO:0004197">
    <property type="term" value="F:cysteine-type endopeptidase activity"/>
    <property type="evidence" value="ECO:0007669"/>
    <property type="project" value="InterPro"/>
</dbReference>
<dbReference type="GO" id="GO:0043065">
    <property type="term" value="P:positive regulation of apoptotic process"/>
    <property type="evidence" value="ECO:0007669"/>
    <property type="project" value="UniProtKB-ARBA"/>
</dbReference>
<dbReference type="Gene3D" id="3.40.50.1460">
    <property type="match status" value="1"/>
</dbReference>
<reference evidence="16" key="1">
    <citation type="journal article" date="2022" name="bioRxiv">
        <title>Sequencing and chromosome-scale assembly of the giantPleurodeles waltlgenome.</title>
        <authorList>
            <person name="Brown T."/>
            <person name="Elewa A."/>
            <person name="Iarovenko S."/>
            <person name="Subramanian E."/>
            <person name="Araus A.J."/>
            <person name="Petzold A."/>
            <person name="Susuki M."/>
            <person name="Suzuki K.-i.T."/>
            <person name="Hayashi T."/>
            <person name="Toyoda A."/>
            <person name="Oliveira C."/>
            <person name="Osipova E."/>
            <person name="Leigh N.D."/>
            <person name="Simon A."/>
            <person name="Yun M.H."/>
        </authorList>
    </citation>
    <scope>NUCLEOTIDE SEQUENCE</scope>
    <source>
        <strain evidence="16">20211129_DDA</strain>
        <tissue evidence="16">Liver</tissue>
    </source>
</reference>
<evidence type="ECO:0000256" key="11">
    <source>
        <dbReference type="RuleBase" id="RU003971"/>
    </source>
</evidence>
<evidence type="ECO:0000256" key="10">
    <source>
        <dbReference type="ARBA" id="ARBA00076240"/>
    </source>
</evidence>
<dbReference type="SUPFAM" id="SSF52129">
    <property type="entry name" value="Caspase-like"/>
    <property type="match status" value="1"/>
</dbReference>
<dbReference type="InterPro" id="IPR001309">
    <property type="entry name" value="Pept_C14_p20"/>
</dbReference>
<feature type="domain" description="CARD" evidence="15">
    <location>
        <begin position="365"/>
        <end position="454"/>
    </location>
</feature>
<feature type="region of interest" description="Disordered" evidence="12">
    <location>
        <begin position="658"/>
        <end position="687"/>
    </location>
</feature>
<evidence type="ECO:0000256" key="2">
    <source>
        <dbReference type="ARBA" id="ARBA00022670"/>
    </source>
</evidence>
<dbReference type="PRINTS" id="PR00376">
    <property type="entry name" value="IL1BCENZYME"/>
</dbReference>
<evidence type="ECO:0000259" key="15">
    <source>
        <dbReference type="PROSITE" id="PS50209"/>
    </source>
</evidence>
<evidence type="ECO:0000259" key="13">
    <source>
        <dbReference type="PROSITE" id="PS50207"/>
    </source>
</evidence>
<dbReference type="Proteomes" id="UP001066276">
    <property type="component" value="Chromosome 7"/>
</dbReference>
<evidence type="ECO:0000259" key="14">
    <source>
        <dbReference type="PROSITE" id="PS50208"/>
    </source>
</evidence>
<dbReference type="Gene3D" id="3.30.70.1470">
    <property type="entry name" value="Caspase-like"/>
    <property type="match status" value="1"/>
</dbReference>
<keyword evidence="6" id="KW-0865">Zymogen</keyword>
<sequence>MSTRTNTAEDYFRAAADHFRFSRARDCGAPRSPIGSAARHSLLAVRAVAGANFLTKVSAAARWPLTKVSAAARWPLTKVSAAARWPLTKVFAAAHGPLTKVSAETPWSLTKVSAETPWSLTKVSAETPWSLTKVSAETPWSLTKVSAETPWSLTKVSAETPWSLTKVSAETPWSLTKVSAETPWSLTKVSAETPWSLTKVSAETPWSLTKVSAETPWSLTKVSAETPWSLTKVSAETPWSLTKVSAETPWSLTKVSAETPWSLTKVSAETPWSLTKVSAETPWSLTKVSAETPWSLTKVSAETPWSLTKVSAETPWSLTKVSAETPWSLTKVSAETPWSLTKESAETPWSLTKESAETPWMLGGMQEAHQQALKKNRVCLAKQLELAELLELLVEEDVITMVMREAIEAKSGSFKQNIELLNLLPKRGPRAFEAFCEALHETKQGHLEKLLQNAICNREEHHMRRTSDSGSCPRLSIQETSPSAKKMRWRTPPIETSLDDGDGPPTPFLKPCSPDFYRIHLYSAYQMRSRPRGQAIVISNVRFSGSGDLDFRSGGDVDQAALERLFSSMDFKVTVLENQTAEEMKCQLRLFSRHPEHQGADACIVALLSHGVEGAVYGSDGSLFQLHEVFQLFDNANCPSLQNKPKMFFIQACRGEETDPGVDQQDGKGRSDSPGCEETDAGKQESLRVRLPTRSDMICGYACLKGTAALRNTKRGSWYIEALTSVFAENARCMHVADMLVKVNGMIKEREGYAPGTEFHRCKEMSEYSSTLCKDLYLFPGLPTPAEEA</sequence>
<name>A0AAV7NZZ4_PLEWA</name>
<keyword evidence="5" id="KW-0788">Thiol protease</keyword>
<evidence type="ECO:0000256" key="8">
    <source>
        <dbReference type="ARBA" id="ARBA00066475"/>
    </source>
</evidence>